<evidence type="ECO:0000313" key="1">
    <source>
        <dbReference type="EMBL" id="KAB8396284.1"/>
    </source>
</evidence>
<keyword evidence="2" id="KW-1185">Reference proteome</keyword>
<reference evidence="1 2" key="1">
    <citation type="submission" date="2019-06" db="EMBL/GenBank/DDBJ databases">
        <title>A chromosomal-level reference genome of Carpinus fangiana (Coryloideae, Betulaceae).</title>
        <authorList>
            <person name="Yang X."/>
            <person name="Wang Z."/>
            <person name="Zhang L."/>
            <person name="Hao G."/>
            <person name="Liu J."/>
            <person name="Yang Y."/>
        </authorList>
    </citation>
    <scope>NUCLEOTIDE SEQUENCE [LARGE SCALE GENOMIC DNA]</scope>
    <source>
        <strain evidence="1">Cfa_2016G</strain>
        <tissue evidence="1">Leaf</tissue>
    </source>
</reference>
<accession>A0A5N6L1P9</accession>
<dbReference type="Proteomes" id="UP000327013">
    <property type="component" value="Unassembled WGS sequence"/>
</dbReference>
<protein>
    <submittedName>
        <fullName evidence="1">Uncharacterized protein</fullName>
    </submittedName>
</protein>
<evidence type="ECO:0000313" key="2">
    <source>
        <dbReference type="Proteomes" id="UP000327013"/>
    </source>
</evidence>
<sequence>MPLAVMPLSSTPSSSIPGEIVHLSNFDGDNSLNVNQILKDVAFKRMVEEPLIVVVPEPTSVGESSVSSEHNCSGPIFEPMDVKFPVAKTTLVTDKNGKD</sequence>
<comment type="caution">
    <text evidence="1">The sequence shown here is derived from an EMBL/GenBank/DDBJ whole genome shotgun (WGS) entry which is preliminary data.</text>
</comment>
<gene>
    <name evidence="1" type="ORF">FH972_024826</name>
</gene>
<dbReference type="AlphaFoldDB" id="A0A5N6L1P9"/>
<proteinExistence type="predicted"/>
<dbReference type="EMBL" id="VIBQ01000026">
    <property type="protein sequence ID" value="KAB8396284.1"/>
    <property type="molecule type" value="Genomic_DNA"/>
</dbReference>
<name>A0A5N6L1P9_9ROSI</name>
<organism evidence="1 2">
    <name type="scientific">Carpinus fangiana</name>
    <dbReference type="NCBI Taxonomy" id="176857"/>
    <lineage>
        <taxon>Eukaryota</taxon>
        <taxon>Viridiplantae</taxon>
        <taxon>Streptophyta</taxon>
        <taxon>Embryophyta</taxon>
        <taxon>Tracheophyta</taxon>
        <taxon>Spermatophyta</taxon>
        <taxon>Magnoliopsida</taxon>
        <taxon>eudicotyledons</taxon>
        <taxon>Gunneridae</taxon>
        <taxon>Pentapetalae</taxon>
        <taxon>rosids</taxon>
        <taxon>fabids</taxon>
        <taxon>Fagales</taxon>
        <taxon>Betulaceae</taxon>
        <taxon>Carpinus</taxon>
    </lineage>
</organism>